<keyword evidence="10 11" id="KW-0694">RNA-binding</keyword>
<keyword evidence="9 11" id="KW-0460">Magnesium</keyword>
<keyword evidence="2 11" id="KW-0808">Transferase</keyword>
<feature type="binding site" evidence="11">
    <location>
        <position position="162"/>
    </location>
    <ligand>
        <name>ATP</name>
        <dbReference type="ChEBI" id="CHEBI:30616"/>
    </ligand>
</feature>
<dbReference type="Proteomes" id="UP000246115">
    <property type="component" value="Chromosome"/>
</dbReference>
<dbReference type="KEGG" id="schj:DDV21_006950"/>
<dbReference type="GO" id="GO:0005524">
    <property type="term" value="F:ATP binding"/>
    <property type="evidence" value="ECO:0007669"/>
    <property type="project" value="UniProtKB-UniRule"/>
</dbReference>
<evidence type="ECO:0000256" key="9">
    <source>
        <dbReference type="ARBA" id="ARBA00022842"/>
    </source>
</evidence>
<feature type="binding site" evidence="11">
    <location>
        <position position="35"/>
    </location>
    <ligand>
        <name>CTP</name>
        <dbReference type="ChEBI" id="CHEBI:37563"/>
    </ligand>
</feature>
<evidence type="ECO:0000256" key="10">
    <source>
        <dbReference type="ARBA" id="ARBA00022884"/>
    </source>
</evidence>
<keyword evidence="8 11" id="KW-0067">ATP-binding</keyword>
<evidence type="ECO:0000259" key="12">
    <source>
        <dbReference type="Pfam" id="PF01743"/>
    </source>
</evidence>
<evidence type="ECO:0000256" key="6">
    <source>
        <dbReference type="ARBA" id="ARBA00022741"/>
    </source>
</evidence>
<dbReference type="GO" id="GO:0004810">
    <property type="term" value="F:CCA tRNA nucleotidyltransferase activity"/>
    <property type="evidence" value="ECO:0007669"/>
    <property type="project" value="UniProtKB-UniRule"/>
</dbReference>
<dbReference type="Pfam" id="PF13735">
    <property type="entry name" value="tRNA_NucTran2_2"/>
    <property type="match status" value="1"/>
</dbReference>
<evidence type="ECO:0000259" key="14">
    <source>
        <dbReference type="Pfam" id="PF13735"/>
    </source>
</evidence>
<dbReference type="EC" id="2.7.7.72" evidence="11"/>
<keyword evidence="20" id="KW-1185">Reference proteome</keyword>
<comment type="cofactor">
    <cofactor evidence="1 11">
        <name>Mg(2+)</name>
        <dbReference type="ChEBI" id="CHEBI:18420"/>
    </cofactor>
</comment>
<keyword evidence="7 11" id="KW-0692">RNA repair</keyword>
<feature type="binding site" evidence="11">
    <location>
        <position position="168"/>
    </location>
    <ligand>
        <name>ATP</name>
        <dbReference type="ChEBI" id="CHEBI:30616"/>
    </ligand>
</feature>
<dbReference type="Gene3D" id="1.20.58.560">
    <property type="match status" value="1"/>
</dbReference>
<evidence type="ECO:0000256" key="5">
    <source>
        <dbReference type="ARBA" id="ARBA00022723"/>
    </source>
</evidence>
<feature type="binding site" evidence="11">
    <location>
        <position position="116"/>
    </location>
    <ligand>
        <name>CTP</name>
        <dbReference type="ChEBI" id="CHEBI:37563"/>
    </ligand>
</feature>
<evidence type="ECO:0000256" key="3">
    <source>
        <dbReference type="ARBA" id="ARBA00022694"/>
    </source>
</evidence>
<evidence type="ECO:0000313" key="16">
    <source>
        <dbReference type="EMBL" id="RFU51599.1"/>
    </source>
</evidence>
<reference evidence="15" key="4">
    <citation type="journal article" date="2019" name="Int. J. Syst. Evol. Microbiol.">
        <title>Streptococcus chenjunshii sp. nov. isolated from feces of Tibetan antelopes.</title>
        <authorList>
            <person name="Tian Z."/>
            <person name="Lu S."/>
            <person name="Jin D."/>
            <person name="Yang J."/>
            <person name="Pu J."/>
            <person name="Lai X.H."/>
            <person name="Bai X.N."/>
            <person name="Wu X.M."/>
            <person name="Li J."/>
            <person name="Wang S."/>
            <person name="Xu J."/>
        </authorList>
    </citation>
    <scope>NUCLEOTIDE SEQUENCE</scope>
    <source>
        <strain evidence="15">Z15</strain>
    </source>
</reference>
<dbReference type="EMBL" id="CP031733">
    <property type="protein sequence ID" value="AXQ78838.1"/>
    <property type="molecule type" value="Genomic_DNA"/>
</dbReference>
<feature type="binding site" evidence="11">
    <location>
        <position position="45"/>
    </location>
    <ligand>
        <name>Mg(2+)</name>
        <dbReference type="ChEBI" id="CHEBI:18420"/>
    </ligand>
</feature>
<feature type="binding site" evidence="11">
    <location>
        <position position="116"/>
    </location>
    <ligand>
        <name>ATP</name>
        <dbReference type="ChEBI" id="CHEBI:30616"/>
    </ligand>
</feature>
<dbReference type="GO" id="GO:0042245">
    <property type="term" value="P:RNA repair"/>
    <property type="evidence" value="ECO:0007669"/>
    <property type="project" value="UniProtKB-KW"/>
</dbReference>
<dbReference type="EMBL" id="QVQZ01000004">
    <property type="protein sequence ID" value="RFU53719.1"/>
    <property type="molecule type" value="Genomic_DNA"/>
</dbReference>
<feature type="binding site" evidence="11">
    <location>
        <position position="47"/>
    </location>
    <ligand>
        <name>Mg(2+)</name>
        <dbReference type="ChEBI" id="CHEBI:18420"/>
    </ligand>
</feature>
<keyword evidence="6 11" id="KW-0547">Nucleotide-binding</keyword>
<proteinExistence type="inferred from homology"/>
<accession>A0A346NCU3</accession>
<comment type="function">
    <text evidence="11">Catalyzes the addition and repair of the essential 3'-terminal CCA sequence in tRNAs without using a nucleic acid template. Adds these three nucleotides in the order of C, C, and A to the tRNA nucleotide-73, using CTP and ATP as substrates and producing inorganic pyrophosphate. tRNA 3'-terminal CCA addition is required both for tRNA processing and repair. Also involved in tRNA surveillance by mediating tandem CCA addition to generate a CCACCA at the 3' terminus of unstable tRNAs. While stable tRNAs receive only 3'-terminal CCA, unstable tRNAs are marked with CCACCA and rapidly degraded.</text>
</comment>
<feature type="binding site" evidence="11">
    <location>
        <position position="35"/>
    </location>
    <ligand>
        <name>ATP</name>
        <dbReference type="ChEBI" id="CHEBI:30616"/>
    </ligand>
</feature>
<comment type="catalytic activity">
    <reaction evidence="11">
        <text>a tRNA with a 3' CCA end + 2 CTP + ATP = a tRNA with a 3' CCACCA end + 3 diphosphate</text>
        <dbReference type="Rhea" id="RHEA:76235"/>
        <dbReference type="Rhea" id="RHEA-COMP:10468"/>
        <dbReference type="Rhea" id="RHEA-COMP:18655"/>
        <dbReference type="ChEBI" id="CHEBI:30616"/>
        <dbReference type="ChEBI" id="CHEBI:33019"/>
        <dbReference type="ChEBI" id="CHEBI:37563"/>
        <dbReference type="ChEBI" id="CHEBI:83071"/>
        <dbReference type="ChEBI" id="CHEBI:195187"/>
    </reaction>
</comment>
<dbReference type="HAMAP" id="MF_01263">
    <property type="entry name" value="CCA_bact_type3"/>
    <property type="match status" value="1"/>
</dbReference>
<feature type="binding site" evidence="11">
    <location>
        <position position="165"/>
    </location>
    <ligand>
        <name>CTP</name>
        <dbReference type="ChEBI" id="CHEBI:37563"/>
    </ligand>
</feature>
<evidence type="ECO:0000256" key="2">
    <source>
        <dbReference type="ARBA" id="ARBA00022679"/>
    </source>
</evidence>
<comment type="similarity">
    <text evidence="11">Belongs to the tRNA nucleotidyltransferase/poly(A) polymerase family. Bacterial CCA-adding enzyme type 3 subfamily.</text>
</comment>
<dbReference type="SUPFAM" id="SSF81301">
    <property type="entry name" value="Nucleotidyltransferase"/>
    <property type="match status" value="1"/>
</dbReference>
<evidence type="ECO:0000313" key="18">
    <source>
        <dbReference type="Proteomes" id="UP000246115"/>
    </source>
</evidence>
<dbReference type="GO" id="GO:0001680">
    <property type="term" value="P:tRNA 3'-terminal CCA addition"/>
    <property type="evidence" value="ECO:0007669"/>
    <property type="project" value="UniProtKB-UniRule"/>
</dbReference>
<reference evidence="18" key="3">
    <citation type="submission" date="2018-08" db="EMBL/GenBank/DDBJ databases">
        <title>Streptococcus chenjunshii sp. nov., isolated from stools sample of the Tibetan antelope in the Qinghai-Tibet plateau, China.</title>
        <authorList>
            <person name="Tian Z."/>
        </authorList>
    </citation>
    <scope>NUCLEOTIDE SEQUENCE [LARGE SCALE GENOMIC DNA]</scope>
    <source>
        <strain evidence="18">Z15</strain>
    </source>
</reference>
<feature type="domain" description="CCA-adding enzyme C-terminal" evidence="14">
    <location>
        <begin position="252"/>
        <end position="395"/>
    </location>
</feature>
<comment type="catalytic activity">
    <reaction evidence="11">
        <text>a tRNA precursor + 2 CTP + ATP = a tRNA with a 3' CCA end + 3 diphosphate</text>
        <dbReference type="Rhea" id="RHEA:14433"/>
        <dbReference type="Rhea" id="RHEA-COMP:10465"/>
        <dbReference type="Rhea" id="RHEA-COMP:10468"/>
        <dbReference type="ChEBI" id="CHEBI:30616"/>
        <dbReference type="ChEBI" id="CHEBI:33019"/>
        <dbReference type="ChEBI" id="CHEBI:37563"/>
        <dbReference type="ChEBI" id="CHEBI:74896"/>
        <dbReference type="ChEBI" id="CHEBI:83071"/>
        <dbReference type="EC" id="2.7.7.72"/>
    </reaction>
</comment>
<feature type="domain" description="tRNA nucleotidyltransferase/poly(A) polymerase RNA and SrmB- binding" evidence="13">
    <location>
        <begin position="174"/>
        <end position="234"/>
    </location>
</feature>
<dbReference type="Gene3D" id="1.10.110.30">
    <property type="match status" value="1"/>
</dbReference>
<evidence type="ECO:0000256" key="7">
    <source>
        <dbReference type="ARBA" id="ARBA00022800"/>
    </source>
</evidence>
<dbReference type="InterPro" id="IPR023068">
    <property type="entry name" value="CCA-adding_enz_firmicutes"/>
</dbReference>
<organism evidence="17 19">
    <name type="scientific">Streptococcus chenjunshii</name>
    <dbReference type="NCBI Taxonomy" id="2173853"/>
    <lineage>
        <taxon>Bacteria</taxon>
        <taxon>Bacillati</taxon>
        <taxon>Bacillota</taxon>
        <taxon>Bacilli</taxon>
        <taxon>Lactobacillales</taxon>
        <taxon>Streptococcaceae</taxon>
        <taxon>Streptococcus</taxon>
    </lineage>
</organism>
<dbReference type="Gene3D" id="1.10.246.80">
    <property type="match status" value="1"/>
</dbReference>
<evidence type="ECO:0000259" key="13">
    <source>
        <dbReference type="Pfam" id="PF12627"/>
    </source>
</evidence>
<dbReference type="InterPro" id="IPR032810">
    <property type="entry name" value="CCA-adding_enz_C"/>
</dbReference>
<gene>
    <name evidence="11" type="primary">cca</name>
    <name evidence="15" type="ORF">DDV21_006950</name>
    <name evidence="16" type="ORF">DDV22_02855</name>
    <name evidence="17" type="ORF">DDV23_03255</name>
</gene>
<feature type="binding site" evidence="11">
    <location>
        <position position="32"/>
    </location>
    <ligand>
        <name>ATP</name>
        <dbReference type="ChEBI" id="CHEBI:30616"/>
    </ligand>
</feature>
<dbReference type="OrthoDB" id="9805698at2"/>
<feature type="binding site" evidence="11">
    <location>
        <position position="32"/>
    </location>
    <ligand>
        <name>CTP</name>
        <dbReference type="ChEBI" id="CHEBI:37563"/>
    </ligand>
</feature>
<dbReference type="AlphaFoldDB" id="A0A372KN63"/>
<dbReference type="RefSeq" id="WP_116877674.1">
    <property type="nucleotide sequence ID" value="NZ_CP031733.1"/>
</dbReference>
<dbReference type="Pfam" id="PF01743">
    <property type="entry name" value="PolyA_pol"/>
    <property type="match status" value="1"/>
</dbReference>
<name>A0A372KN63_9STRE</name>
<comment type="subunit">
    <text evidence="11">Homodimer.</text>
</comment>
<dbReference type="SUPFAM" id="SSF81891">
    <property type="entry name" value="Poly A polymerase C-terminal region-like"/>
    <property type="match status" value="1"/>
</dbReference>
<keyword evidence="4 11" id="KW-0548">Nucleotidyltransferase</keyword>
<dbReference type="PANTHER" id="PTHR46173:SF1">
    <property type="entry name" value="CCA TRNA NUCLEOTIDYLTRANSFERASE 1, MITOCHONDRIAL"/>
    <property type="match status" value="1"/>
</dbReference>
<evidence type="ECO:0000256" key="4">
    <source>
        <dbReference type="ARBA" id="ARBA00022695"/>
    </source>
</evidence>
<dbReference type="InterPro" id="IPR050264">
    <property type="entry name" value="Bact_CCA-adding_enz_type3_sf"/>
</dbReference>
<dbReference type="EMBL" id="QVQY01000004">
    <property type="protein sequence ID" value="RFU51599.1"/>
    <property type="molecule type" value="Genomic_DNA"/>
</dbReference>
<evidence type="ECO:0000313" key="19">
    <source>
        <dbReference type="Proteomes" id="UP000262901"/>
    </source>
</evidence>
<reference evidence="16 20" key="1">
    <citation type="submission" date="2018-08" db="EMBL/GenBank/DDBJ databases">
        <title>Draft genome of Streptococcus sp .nov. Z2.</title>
        <authorList>
            <person name="Tian Z."/>
        </authorList>
    </citation>
    <scope>NUCLEOTIDE SEQUENCE [LARGE SCALE GENOMIC DNA]</scope>
    <source>
        <strain evidence="16 20">Z2</strain>
    </source>
</reference>
<evidence type="ECO:0000256" key="1">
    <source>
        <dbReference type="ARBA" id="ARBA00001946"/>
    </source>
</evidence>
<dbReference type="GO" id="GO:0000049">
    <property type="term" value="F:tRNA binding"/>
    <property type="evidence" value="ECO:0007669"/>
    <property type="project" value="UniProtKB-UniRule"/>
</dbReference>
<dbReference type="Pfam" id="PF12627">
    <property type="entry name" value="PolyA_pol_RNAbd"/>
    <property type="match status" value="1"/>
</dbReference>
<accession>A0A372KN63</accession>
<dbReference type="Proteomes" id="UP000264056">
    <property type="component" value="Unassembled WGS sequence"/>
</dbReference>
<feature type="binding site" evidence="11">
    <location>
        <position position="168"/>
    </location>
    <ligand>
        <name>CTP</name>
        <dbReference type="ChEBI" id="CHEBI:37563"/>
    </ligand>
</feature>
<dbReference type="InterPro" id="IPR032828">
    <property type="entry name" value="PolyA_RNA-bd"/>
</dbReference>
<keyword evidence="3 11" id="KW-0819">tRNA processing</keyword>
<evidence type="ECO:0000313" key="17">
    <source>
        <dbReference type="EMBL" id="RFU53719.1"/>
    </source>
</evidence>
<feature type="binding site" evidence="11">
    <location>
        <position position="165"/>
    </location>
    <ligand>
        <name>ATP</name>
        <dbReference type="ChEBI" id="CHEBI:30616"/>
    </ligand>
</feature>
<dbReference type="GO" id="GO:0000287">
    <property type="term" value="F:magnesium ion binding"/>
    <property type="evidence" value="ECO:0007669"/>
    <property type="project" value="UniProtKB-UniRule"/>
</dbReference>
<dbReference type="InterPro" id="IPR043519">
    <property type="entry name" value="NT_sf"/>
</dbReference>
<evidence type="ECO:0000313" key="15">
    <source>
        <dbReference type="EMBL" id="AXQ78838.1"/>
    </source>
</evidence>
<evidence type="ECO:0000313" key="20">
    <source>
        <dbReference type="Proteomes" id="UP000264056"/>
    </source>
</evidence>
<protein>
    <recommendedName>
        <fullName evidence="11">CCA-adding enzyme</fullName>
        <ecNumber evidence="11">2.7.7.72</ecNumber>
    </recommendedName>
    <alternativeName>
        <fullName evidence="11">CCA tRNA nucleotidyltransferase</fullName>
    </alternativeName>
    <alternativeName>
        <fullName evidence="11">tRNA CCA-pyrophosphorylase</fullName>
    </alternativeName>
    <alternativeName>
        <fullName evidence="11">tRNA adenylyl-/cytidylyl- transferase</fullName>
    </alternativeName>
    <alternativeName>
        <fullName evidence="11">tRNA nucleotidyltransferase</fullName>
    </alternativeName>
    <alternativeName>
        <fullName evidence="11">tRNA-NT</fullName>
    </alternativeName>
</protein>
<keyword evidence="5 11" id="KW-0479">Metal-binding</keyword>
<feature type="binding site" evidence="11">
    <location>
        <position position="159"/>
    </location>
    <ligand>
        <name>CTP</name>
        <dbReference type="ChEBI" id="CHEBI:37563"/>
    </ligand>
</feature>
<evidence type="ECO:0000256" key="11">
    <source>
        <dbReference type="HAMAP-Rule" id="MF_01263"/>
    </source>
</evidence>
<dbReference type="Gene3D" id="3.30.460.10">
    <property type="entry name" value="Beta Polymerase, domain 2"/>
    <property type="match status" value="1"/>
</dbReference>
<dbReference type="Proteomes" id="UP000262901">
    <property type="component" value="Unassembled WGS sequence"/>
</dbReference>
<dbReference type="CDD" id="cd05398">
    <property type="entry name" value="NT_ClassII-CCAase"/>
    <property type="match status" value="1"/>
</dbReference>
<evidence type="ECO:0000256" key="8">
    <source>
        <dbReference type="ARBA" id="ARBA00022840"/>
    </source>
</evidence>
<dbReference type="PANTHER" id="PTHR46173">
    <property type="entry name" value="CCA TRNA NUCLEOTIDYLTRANSFERASE 1, MITOCHONDRIAL"/>
    <property type="match status" value="1"/>
</dbReference>
<dbReference type="NCBIfam" id="NF009814">
    <property type="entry name" value="PRK13299.1"/>
    <property type="match status" value="1"/>
</dbReference>
<dbReference type="InterPro" id="IPR002646">
    <property type="entry name" value="PolA_pol_head_dom"/>
</dbReference>
<feature type="binding site" evidence="11">
    <location>
        <position position="162"/>
    </location>
    <ligand>
        <name>CTP</name>
        <dbReference type="ChEBI" id="CHEBI:37563"/>
    </ligand>
</feature>
<reference evidence="17 19" key="2">
    <citation type="submission" date="2018-08" db="EMBL/GenBank/DDBJ databases">
        <title>Draft genome of Streptococcus sp. nov. Z1.</title>
        <authorList>
            <person name="Tian Z."/>
        </authorList>
    </citation>
    <scope>NUCLEOTIDE SEQUENCE [LARGE SCALE GENOMIC DNA]</scope>
    <source>
        <strain evidence="17">Z1</strain>
        <strain evidence="19">Z1(2018)</strain>
    </source>
</reference>
<feature type="domain" description="Poly A polymerase head" evidence="12">
    <location>
        <begin position="27"/>
        <end position="147"/>
    </location>
</feature>
<feature type="binding site" evidence="11">
    <location>
        <position position="159"/>
    </location>
    <ligand>
        <name>ATP</name>
        <dbReference type="ChEBI" id="CHEBI:30616"/>
    </ligand>
</feature>
<comment type="miscellaneous">
    <text evidence="11">A single active site specifically recognizes both ATP and CTP and is responsible for their addition.</text>
</comment>
<sequence length="405" mass="45978">MRLKTLPSEFQKALPILKKIRKAGYQAYFVGGSVRDALLHRPIHDVDIATDAYPQEIKQIFTRTADIGIEHGTVLVLYQGGEYEITTFRTEDTYVDYRRPSNVSFVRSLSEDLRRRDFTINALALDEDGHVIDEFTGLSDLKQQILRAVGQPNERFKEDALRIMRGFRFAASFNFQIEKATFAAMASCASLLEKISVERSFVEFDKLLLAPYWKHGLEALIVSGAFAYLPGLENKEPELFRLIEDLPDSFVFTSSEQAWAFLLYVLNLADNQHFLRLWKVSNHFQKTVLNLLAVYSLREQNQLDEKMVYQYGRELLLIVENLREAQGLPVAFTQIETLNQKLPIRSKKEMAVNGGVLIKELGFKSGPDLGAVLDAIETAIVTGQLENSKSAIFAYLRSSRSDSSS</sequence>